<keyword evidence="2" id="KW-1185">Reference proteome</keyword>
<evidence type="ECO:0000313" key="2">
    <source>
        <dbReference type="Proteomes" id="UP001559623"/>
    </source>
</evidence>
<evidence type="ECO:0000313" key="1">
    <source>
        <dbReference type="EMBL" id="MEX5286388.1"/>
    </source>
</evidence>
<dbReference type="EMBL" id="JARVLH010000032">
    <property type="protein sequence ID" value="MEX5286388.1"/>
    <property type="molecule type" value="Genomic_DNA"/>
</dbReference>
<accession>A0ABV3X8F9</accession>
<comment type="caution">
    <text evidence="1">The sequence shown here is derived from an EMBL/GenBank/DDBJ whole genome shotgun (WGS) entry which is preliminary data.</text>
</comment>
<feature type="non-terminal residue" evidence="1">
    <location>
        <position position="1"/>
    </location>
</feature>
<organism evidence="1 2">
    <name type="scientific">Selenomonas sputigena</name>
    <dbReference type="NCBI Taxonomy" id="69823"/>
    <lineage>
        <taxon>Bacteria</taxon>
        <taxon>Bacillati</taxon>
        <taxon>Bacillota</taxon>
        <taxon>Negativicutes</taxon>
        <taxon>Selenomonadales</taxon>
        <taxon>Selenomonadaceae</taxon>
        <taxon>Selenomonas</taxon>
    </lineage>
</organism>
<dbReference type="RefSeq" id="WP_368848107.1">
    <property type="nucleotide sequence ID" value="NZ_JARVLH010000032.1"/>
</dbReference>
<sequence>ILIDRNIVSQIVGRFDGGRAVGSDPDFLDLFADRPLKISPVLFAMEGNTRATPTPEQVRGQLDEFIAKFRAALPATKLVVDSNVEKGILGSIEDTRAGFAKRQKFLMSVAPRLVAPVARAKVPARRDEVLSIADQCGVARGSLVVLAALSVVFVANGASPAKRLLKIRAEYRDEDAYNALVDLRSLEMLIYVFARLPDLPAMLCTADKDLALFWVGIQASNFEKKGAGVSCDLLPIDALLPGFANEWPNISGGSQLAD</sequence>
<name>A0ABV3X8F9_9FIRM</name>
<dbReference type="Proteomes" id="UP001559623">
    <property type="component" value="Unassembled WGS sequence"/>
</dbReference>
<proteinExistence type="predicted"/>
<protein>
    <submittedName>
        <fullName evidence="1">Uncharacterized protein</fullName>
    </submittedName>
</protein>
<gene>
    <name evidence="1" type="ORF">QCO44_12325</name>
</gene>
<reference evidence="1 2" key="1">
    <citation type="submission" date="2023-04" db="EMBL/GenBank/DDBJ databases">
        <title>Genome Sequence of Selenomonas sputigena ATCC 33150.</title>
        <authorList>
            <person name="Miller D.P."/>
            <person name="Anvari S."/>
            <person name="Polson S.W."/>
            <person name="Macdonald M."/>
            <person name="Mcdowell J.V."/>
        </authorList>
    </citation>
    <scope>NUCLEOTIDE SEQUENCE [LARGE SCALE GENOMIC DNA]</scope>
    <source>
        <strain evidence="1 2">ATCC 33150</strain>
    </source>
</reference>